<dbReference type="SMART" id="SM01040">
    <property type="entry name" value="Bro-N"/>
    <property type="match status" value="1"/>
</dbReference>
<proteinExistence type="predicted"/>
<reference evidence="2 3" key="1">
    <citation type="submission" date="2022-07" db="EMBL/GenBank/DDBJ databases">
        <title>Photobacterium pectinilyticum sp. nov., a marine bacterium isolated from surface seawater of Qingdao offshore.</title>
        <authorList>
            <person name="Wang X."/>
        </authorList>
    </citation>
    <scope>NUCLEOTIDE SEQUENCE [LARGE SCALE GENOMIC DNA]</scope>
    <source>
        <strain evidence="2 3">ZSDE20</strain>
    </source>
</reference>
<comment type="caution">
    <text evidence="2">The sequence shown here is derived from an EMBL/GenBank/DDBJ whole genome shotgun (WGS) entry which is preliminary data.</text>
</comment>
<name>A0ABT1N8I4_9GAMM</name>
<evidence type="ECO:0000313" key="3">
    <source>
        <dbReference type="Proteomes" id="UP001524460"/>
    </source>
</evidence>
<keyword evidence="3" id="KW-1185">Reference proteome</keyword>
<dbReference type="EMBL" id="JANEYT010000092">
    <property type="protein sequence ID" value="MCQ1060842.1"/>
    <property type="molecule type" value="Genomic_DNA"/>
</dbReference>
<evidence type="ECO:0000259" key="1">
    <source>
        <dbReference type="PROSITE" id="PS51750"/>
    </source>
</evidence>
<dbReference type="InterPro" id="IPR003497">
    <property type="entry name" value="BRO_N_domain"/>
</dbReference>
<protein>
    <submittedName>
        <fullName evidence="2">BRO family protein</fullName>
    </submittedName>
</protein>
<dbReference type="RefSeq" id="WP_255044933.1">
    <property type="nucleotide sequence ID" value="NZ_JANEYT010000092.1"/>
</dbReference>
<feature type="domain" description="Bro-N" evidence="1">
    <location>
        <begin position="1"/>
        <end position="126"/>
    </location>
</feature>
<accession>A0ABT1N8I4</accession>
<evidence type="ECO:0000313" key="2">
    <source>
        <dbReference type="EMBL" id="MCQ1060842.1"/>
    </source>
</evidence>
<dbReference type="Pfam" id="PF02498">
    <property type="entry name" value="Bro-N"/>
    <property type="match status" value="1"/>
</dbReference>
<gene>
    <name evidence="2" type="ORF">NHN17_22620</name>
</gene>
<dbReference type="Proteomes" id="UP001524460">
    <property type="component" value="Unassembled WGS sequence"/>
</dbReference>
<organism evidence="2 3">
    <name type="scientific">Photobacterium pectinilyticum</name>
    <dbReference type="NCBI Taxonomy" id="2906793"/>
    <lineage>
        <taxon>Bacteria</taxon>
        <taxon>Pseudomonadati</taxon>
        <taxon>Pseudomonadota</taxon>
        <taxon>Gammaproteobacteria</taxon>
        <taxon>Vibrionales</taxon>
        <taxon>Vibrionaceae</taxon>
        <taxon>Photobacterium</taxon>
    </lineage>
</organism>
<sequence length="254" mass="29188">MSLSEVLLPYDSASGEEEIRTFTHEGKLFFSLFDVVRVIQRENRILDPEKNSKSIITLIRAHITHLLPKEIFSRTDLPKNLDKPYQESYVTKSGLLRVVLQDNSPACIKFQEWVLEEVIPTVLETGQYQHPSLQATSVPVTEDFDVEAMLRLQLQETLERKKADAELKREISSLGTKLTTIEKVVNCEQMIYVTDHESVAGLNYNKQYEVFSQCIRLCGKEPDIYRSRRVSEADDVSSKLFTRNVVEKAITFVD</sequence>
<dbReference type="PROSITE" id="PS51750">
    <property type="entry name" value="BRO_N"/>
    <property type="match status" value="1"/>
</dbReference>